<dbReference type="Proteomes" id="UP000050741">
    <property type="component" value="Unassembled WGS sequence"/>
</dbReference>
<accession>A0A183CFW7</accession>
<reference evidence="1" key="1">
    <citation type="submission" date="2014-05" db="EMBL/GenBank/DDBJ databases">
        <title>The genome and life-stage specific transcriptomes of Globodera pallida elucidate key aspects of plant parasitism by a cyst nematode.</title>
        <authorList>
            <person name="Cotton J.A."/>
            <person name="Lilley C.J."/>
            <person name="Jones L.M."/>
            <person name="Kikuchi T."/>
            <person name="Reid A.J."/>
            <person name="Thorpe P."/>
            <person name="Tsai I.J."/>
            <person name="Beasley H."/>
            <person name="Blok V."/>
            <person name="Cock P.J.A."/>
            <person name="Van den Akker S.E."/>
            <person name="Holroyd N."/>
            <person name="Hunt M."/>
            <person name="Mantelin S."/>
            <person name="Naghra H."/>
            <person name="Pain A."/>
            <person name="Palomares-Rius J.E."/>
            <person name="Zarowiecki M."/>
            <person name="Berriman M."/>
            <person name="Jones J.T."/>
            <person name="Urwin P.E."/>
        </authorList>
    </citation>
    <scope>NUCLEOTIDE SEQUENCE [LARGE SCALE GENOMIC DNA]</scope>
    <source>
        <strain evidence="1">Lindley</strain>
    </source>
</reference>
<proteinExistence type="predicted"/>
<protein>
    <submittedName>
        <fullName evidence="2">Uncharacterized protein</fullName>
    </submittedName>
</protein>
<keyword evidence="1" id="KW-1185">Reference proteome</keyword>
<organism evidence="1 2">
    <name type="scientific">Globodera pallida</name>
    <name type="common">Potato cyst nematode worm</name>
    <name type="synonym">Heterodera pallida</name>
    <dbReference type="NCBI Taxonomy" id="36090"/>
    <lineage>
        <taxon>Eukaryota</taxon>
        <taxon>Metazoa</taxon>
        <taxon>Ecdysozoa</taxon>
        <taxon>Nematoda</taxon>
        <taxon>Chromadorea</taxon>
        <taxon>Rhabditida</taxon>
        <taxon>Tylenchina</taxon>
        <taxon>Tylenchomorpha</taxon>
        <taxon>Tylenchoidea</taxon>
        <taxon>Heteroderidae</taxon>
        <taxon>Heteroderinae</taxon>
        <taxon>Globodera</taxon>
    </lineage>
</organism>
<name>A0A183CFW7_GLOPA</name>
<evidence type="ECO:0000313" key="1">
    <source>
        <dbReference type="Proteomes" id="UP000050741"/>
    </source>
</evidence>
<sequence length="88" mass="9756">MSEHPREAQRHLQKICVADDIWFGIFALFGRAELGLELALTCYGDLLKPSIPSTRCVAPPPTFFPPEFVMSPSPRRHCVAGASFKIAN</sequence>
<evidence type="ECO:0000313" key="2">
    <source>
        <dbReference type="WBParaSite" id="GPLIN_001177200"/>
    </source>
</evidence>
<reference evidence="2" key="2">
    <citation type="submission" date="2016-06" db="UniProtKB">
        <authorList>
            <consortium name="WormBaseParasite"/>
        </authorList>
    </citation>
    <scope>IDENTIFICATION</scope>
</reference>
<dbReference type="AlphaFoldDB" id="A0A183CFW7"/>
<dbReference type="WBParaSite" id="GPLIN_001177200">
    <property type="protein sequence ID" value="GPLIN_001177200"/>
    <property type="gene ID" value="GPLIN_001177200"/>
</dbReference>